<dbReference type="Proteomes" id="UP000285236">
    <property type="component" value="Unassembled WGS sequence"/>
</dbReference>
<keyword evidence="4" id="KW-0472">Membrane</keyword>
<feature type="domain" description="RagB/SusD" evidence="6">
    <location>
        <begin position="366"/>
        <end position="512"/>
    </location>
</feature>
<dbReference type="InterPro" id="IPR012944">
    <property type="entry name" value="SusD_RagB_dom"/>
</dbReference>
<keyword evidence="3" id="KW-0732">Signal</keyword>
<dbReference type="GO" id="GO:0009279">
    <property type="term" value="C:cell outer membrane"/>
    <property type="evidence" value="ECO:0007669"/>
    <property type="project" value="UniProtKB-SubCell"/>
</dbReference>
<dbReference type="SUPFAM" id="SSF48452">
    <property type="entry name" value="TPR-like"/>
    <property type="match status" value="1"/>
</dbReference>
<sequence length="548" mass="61249">MKMNNRYFAALLGGTMLLTTSCSDLDTNPSGSTMGDGQLNEVLSQDPSKLKSEVSGMYANMIEYGAIIQWAGSTRHFDFGYASTMLMMDASGQDEPSQVSGYNWYNQPLRFVDRTANSQPTYFIWNQCYKNIKVANDVLKSVDLENLSDVAKSYVGQAYAMRAFEYFTLIQLYQFTYKGHEDAAGVPLVTEKTTEAEANNNPRAAVKDVYKQIMEDLNTAIDYLTDSRSAKSEINRQVAYGLRARVNLVMQNWSDAAADAQKAAEGYTPLSKEAAAAPGFNDVSSSNWIWGNIVDESNDIVQSGILNFPAMMCSFTGNGYSPTYACRMINSNLWKEIPSTDVRKGWWIDDKLQSPIVDPKYVVYTEDKDKEGKITAKYLAVLNATGDEVADITEPYTNVKFGAYKNQYGNELNACDIPLMRVEEMILIQAEATAMAGDVNKGKQILENFVRTYRDPSYTCNATTAEGVQDAVWFQRRIELWGEGFSFTDLLRLKKPLDRTASNYGASVRFKLDPESQIFLYLIPEDEENHNEALVGNNNPVVAVPKAQ</sequence>
<reference evidence="8 9" key="1">
    <citation type="submission" date="2018-08" db="EMBL/GenBank/DDBJ databases">
        <title>A genome reference for cultivated species of the human gut microbiota.</title>
        <authorList>
            <person name="Zou Y."/>
            <person name="Xue W."/>
            <person name="Luo G."/>
        </authorList>
    </citation>
    <scope>NUCLEOTIDE SEQUENCE [LARGE SCALE GENOMIC DNA]</scope>
    <source>
        <strain evidence="8 9">AF15-25</strain>
    </source>
</reference>
<dbReference type="EMBL" id="QRYP01000059">
    <property type="protein sequence ID" value="RGU90542.1"/>
    <property type="molecule type" value="Genomic_DNA"/>
</dbReference>
<dbReference type="PROSITE" id="PS51257">
    <property type="entry name" value="PROKAR_LIPOPROTEIN"/>
    <property type="match status" value="1"/>
</dbReference>
<dbReference type="Pfam" id="PF07980">
    <property type="entry name" value="SusD_RagB"/>
    <property type="match status" value="1"/>
</dbReference>
<dbReference type="AlphaFoldDB" id="A0AA92TRL2"/>
<evidence type="ECO:0000313" key="8">
    <source>
        <dbReference type="EMBL" id="RGU90542.1"/>
    </source>
</evidence>
<protein>
    <submittedName>
        <fullName evidence="8">RagB/SusD family nutrient uptake outer membrane protein</fullName>
    </submittedName>
</protein>
<accession>A0AA92TRL2</accession>
<evidence type="ECO:0000256" key="3">
    <source>
        <dbReference type="ARBA" id="ARBA00022729"/>
    </source>
</evidence>
<evidence type="ECO:0000256" key="5">
    <source>
        <dbReference type="ARBA" id="ARBA00023237"/>
    </source>
</evidence>
<feature type="domain" description="SusD-like N-terminal" evidence="7">
    <location>
        <begin position="117"/>
        <end position="248"/>
    </location>
</feature>
<dbReference type="InterPro" id="IPR011990">
    <property type="entry name" value="TPR-like_helical_dom_sf"/>
</dbReference>
<dbReference type="Gene3D" id="1.25.40.390">
    <property type="match status" value="1"/>
</dbReference>
<dbReference type="RefSeq" id="WP_118081827.1">
    <property type="nucleotide sequence ID" value="NZ_QRYP01000059.1"/>
</dbReference>
<dbReference type="InterPro" id="IPR033985">
    <property type="entry name" value="SusD-like_N"/>
</dbReference>
<evidence type="ECO:0000256" key="1">
    <source>
        <dbReference type="ARBA" id="ARBA00004442"/>
    </source>
</evidence>
<organism evidence="8 9">
    <name type="scientific">Segatella copri</name>
    <dbReference type="NCBI Taxonomy" id="165179"/>
    <lineage>
        <taxon>Bacteria</taxon>
        <taxon>Pseudomonadati</taxon>
        <taxon>Bacteroidota</taxon>
        <taxon>Bacteroidia</taxon>
        <taxon>Bacteroidales</taxon>
        <taxon>Prevotellaceae</taxon>
        <taxon>Segatella</taxon>
    </lineage>
</organism>
<comment type="subcellular location">
    <subcellularLocation>
        <location evidence="1">Cell outer membrane</location>
    </subcellularLocation>
</comment>
<dbReference type="Pfam" id="PF14322">
    <property type="entry name" value="SusD-like_3"/>
    <property type="match status" value="1"/>
</dbReference>
<name>A0AA92TRL2_9BACT</name>
<comment type="similarity">
    <text evidence="2">Belongs to the SusD family.</text>
</comment>
<evidence type="ECO:0000259" key="7">
    <source>
        <dbReference type="Pfam" id="PF14322"/>
    </source>
</evidence>
<evidence type="ECO:0000256" key="4">
    <source>
        <dbReference type="ARBA" id="ARBA00023136"/>
    </source>
</evidence>
<keyword evidence="5" id="KW-0998">Cell outer membrane</keyword>
<comment type="caution">
    <text evidence="8">The sequence shown here is derived from an EMBL/GenBank/DDBJ whole genome shotgun (WGS) entry which is preliminary data.</text>
</comment>
<evidence type="ECO:0000259" key="6">
    <source>
        <dbReference type="Pfam" id="PF07980"/>
    </source>
</evidence>
<evidence type="ECO:0000256" key="2">
    <source>
        <dbReference type="ARBA" id="ARBA00006275"/>
    </source>
</evidence>
<gene>
    <name evidence="8" type="ORF">DWW35_14290</name>
</gene>
<proteinExistence type="inferred from homology"/>
<evidence type="ECO:0000313" key="9">
    <source>
        <dbReference type="Proteomes" id="UP000285236"/>
    </source>
</evidence>